<dbReference type="GO" id="GO:0016301">
    <property type="term" value="F:kinase activity"/>
    <property type="evidence" value="ECO:0007669"/>
    <property type="project" value="UniProtKB-KW"/>
</dbReference>
<evidence type="ECO:0000256" key="4">
    <source>
        <dbReference type="ARBA" id="ARBA00022777"/>
    </source>
</evidence>
<evidence type="ECO:0000259" key="7">
    <source>
        <dbReference type="Pfam" id="PF07005"/>
    </source>
</evidence>
<accession>A0ABP5B2P6</accession>
<evidence type="ECO:0000256" key="6">
    <source>
        <dbReference type="ARBA" id="ARBA00023277"/>
    </source>
</evidence>
<protein>
    <submittedName>
        <fullName evidence="9">Four-carbon acid sugar kinase family protein</fullName>
    </submittedName>
</protein>
<keyword evidence="4 9" id="KW-0418">Kinase</keyword>
<dbReference type="InterPro" id="IPR042213">
    <property type="entry name" value="NBD_C_sf"/>
</dbReference>
<evidence type="ECO:0000256" key="1">
    <source>
        <dbReference type="ARBA" id="ARBA00005715"/>
    </source>
</evidence>
<keyword evidence="10" id="KW-1185">Reference proteome</keyword>
<comment type="caution">
    <text evidence="9">The sequence shown here is derived from an EMBL/GenBank/DDBJ whole genome shotgun (WGS) entry which is preliminary data.</text>
</comment>
<keyword evidence="5" id="KW-0067">ATP-binding</keyword>
<evidence type="ECO:0000259" key="8">
    <source>
        <dbReference type="Pfam" id="PF17042"/>
    </source>
</evidence>
<organism evidence="9 10">
    <name type="scientific">Nocardioides lentus</name>
    <dbReference type="NCBI Taxonomy" id="338077"/>
    <lineage>
        <taxon>Bacteria</taxon>
        <taxon>Bacillati</taxon>
        <taxon>Actinomycetota</taxon>
        <taxon>Actinomycetes</taxon>
        <taxon>Propionibacteriales</taxon>
        <taxon>Nocardioidaceae</taxon>
        <taxon>Nocardioides</taxon>
    </lineage>
</organism>
<dbReference type="Gene3D" id="3.40.980.20">
    <property type="entry name" value="Four-carbon acid sugar kinase, nucleotide binding domain"/>
    <property type="match status" value="1"/>
</dbReference>
<keyword evidence="2" id="KW-0808">Transferase</keyword>
<feature type="domain" description="Four-carbon acid sugar kinase N-terminal" evidence="7">
    <location>
        <begin position="19"/>
        <end position="236"/>
    </location>
</feature>
<dbReference type="InterPro" id="IPR037051">
    <property type="entry name" value="4-carb_acid_sugar_kinase_N_sf"/>
</dbReference>
<gene>
    <name evidence="9" type="ORF">GCM10009737_33110</name>
</gene>
<dbReference type="Gene3D" id="3.40.50.10840">
    <property type="entry name" value="Putative sugar-binding, N-terminal domain"/>
    <property type="match status" value="1"/>
</dbReference>
<keyword evidence="6" id="KW-0119">Carbohydrate metabolism</keyword>
<keyword evidence="3" id="KW-0547">Nucleotide-binding</keyword>
<name>A0ABP5B2P6_9ACTN</name>
<dbReference type="InterPro" id="IPR010737">
    <property type="entry name" value="4-carb_acid_sugar_kinase_N"/>
</dbReference>
<dbReference type="Pfam" id="PF07005">
    <property type="entry name" value="SBD_N"/>
    <property type="match status" value="1"/>
</dbReference>
<reference evidence="10" key="1">
    <citation type="journal article" date="2019" name="Int. J. Syst. Evol. Microbiol.">
        <title>The Global Catalogue of Microorganisms (GCM) 10K type strain sequencing project: providing services to taxonomists for standard genome sequencing and annotation.</title>
        <authorList>
            <consortium name="The Broad Institute Genomics Platform"/>
            <consortium name="The Broad Institute Genome Sequencing Center for Infectious Disease"/>
            <person name="Wu L."/>
            <person name="Ma J."/>
        </authorList>
    </citation>
    <scope>NUCLEOTIDE SEQUENCE [LARGE SCALE GENOMIC DNA]</scope>
    <source>
        <strain evidence="10">JCM 14046</strain>
    </source>
</reference>
<sequence>MSGATARQARTSGHPARVLVVADDLTGANDCGVQFAVAGWPSTLRMVLDADAPTAPGVLAVSTDGRALPVGEAAALTREAVEAEALSADDHLYLKVDSTLRGSAAGQVRGALAARRRTRPDAFVVLCPAYPAMGREVRDGVLTVHGVPVSASPAGRDPVTPVRHDHVSDLVPGSVSAPAPADPVDPEAVASAWAATGADVVAVDARDEADLDRVAAVVVALGSRVVPVGSAGLAAPLARRWGGDPEVVPPTVAVRRPLVLVSSHHATARDQVVALVAGRDDTTVVTTDVDDLLGPAADPAAPAGDGPVVLVSPEERSEPGRSAALATALGRRTAAWLGAGGFDGVVLVGGDGAEATLRATGAHGVRIRGRLLEGVPHGEVAGGDLDGLPVVTKAGGFGDDATLLRMLDTLTSTAPDPSPTPEETR</sequence>
<dbReference type="EMBL" id="BAAAMY010000010">
    <property type="protein sequence ID" value="GAA1928590.1"/>
    <property type="molecule type" value="Genomic_DNA"/>
</dbReference>
<proteinExistence type="inferred from homology"/>
<evidence type="ECO:0000256" key="2">
    <source>
        <dbReference type="ARBA" id="ARBA00022679"/>
    </source>
</evidence>
<dbReference type="Proteomes" id="UP001501612">
    <property type="component" value="Unassembled WGS sequence"/>
</dbReference>
<evidence type="ECO:0000256" key="3">
    <source>
        <dbReference type="ARBA" id="ARBA00022741"/>
    </source>
</evidence>
<evidence type="ECO:0000256" key="5">
    <source>
        <dbReference type="ARBA" id="ARBA00022840"/>
    </source>
</evidence>
<comment type="similarity">
    <text evidence="1">Belongs to the four-carbon acid sugar kinase family.</text>
</comment>
<dbReference type="RefSeq" id="WP_344008746.1">
    <property type="nucleotide sequence ID" value="NZ_BAAAMY010000010.1"/>
</dbReference>
<feature type="domain" description="Four-carbon acid sugar kinase nucleotide binding" evidence="8">
    <location>
        <begin position="258"/>
        <end position="403"/>
    </location>
</feature>
<evidence type="ECO:0000313" key="9">
    <source>
        <dbReference type="EMBL" id="GAA1928590.1"/>
    </source>
</evidence>
<dbReference type="Pfam" id="PF17042">
    <property type="entry name" value="NBD_C"/>
    <property type="match status" value="1"/>
</dbReference>
<dbReference type="InterPro" id="IPR031475">
    <property type="entry name" value="NBD_C"/>
</dbReference>
<dbReference type="SUPFAM" id="SSF142764">
    <property type="entry name" value="YgbK-like"/>
    <property type="match status" value="1"/>
</dbReference>
<evidence type="ECO:0000313" key="10">
    <source>
        <dbReference type="Proteomes" id="UP001501612"/>
    </source>
</evidence>